<evidence type="ECO:0000256" key="1">
    <source>
        <dbReference type="SAM" id="SignalP"/>
    </source>
</evidence>
<dbReference type="NCBIfam" id="NF033888">
    <property type="entry name" value="conj_TraW"/>
    <property type="match status" value="1"/>
</dbReference>
<dbReference type="EMBL" id="JACEZU010000019">
    <property type="protein sequence ID" value="MBA5690549.1"/>
    <property type="molecule type" value="Genomic_DNA"/>
</dbReference>
<keyword evidence="1" id="KW-0732">Signal</keyword>
<proteinExistence type="predicted"/>
<name>A0A7W2FFB1_9BURK</name>
<evidence type="ECO:0000313" key="2">
    <source>
        <dbReference type="EMBL" id="MBA5690549.1"/>
    </source>
</evidence>
<comment type="caution">
    <text evidence="2">The sequence shown here is derived from an EMBL/GenBank/DDBJ whole genome shotgun (WGS) entry which is preliminary data.</text>
</comment>
<protein>
    <submittedName>
        <fullName evidence="2">Conjugal transfer protein TraW</fullName>
    </submittedName>
</protein>
<reference evidence="2 3" key="1">
    <citation type="submission" date="2020-07" db="EMBL/GenBank/DDBJ databases">
        <title>Novel species isolated from subtropical streams in China.</title>
        <authorList>
            <person name="Lu H."/>
        </authorList>
    </citation>
    <scope>NUCLEOTIDE SEQUENCE [LARGE SCALE GENOMIC DNA]</scope>
    <source>
        <strain evidence="2 3">LX47W</strain>
    </source>
</reference>
<feature type="signal peptide" evidence="1">
    <location>
        <begin position="1"/>
        <end position="29"/>
    </location>
</feature>
<feature type="chain" id="PRO_5030751586" evidence="1">
    <location>
        <begin position="30"/>
        <end position="407"/>
    </location>
</feature>
<dbReference type="InterPro" id="IPR053782">
    <property type="entry name" value="TraW-like"/>
</dbReference>
<evidence type="ECO:0000313" key="3">
    <source>
        <dbReference type="Proteomes" id="UP000573499"/>
    </source>
</evidence>
<dbReference type="RefSeq" id="WP_182157362.1">
    <property type="nucleotide sequence ID" value="NZ_JACEZU010000019.1"/>
</dbReference>
<sequence>MKKTKAIFAGTSIALVALAMLAEPELAHAFGGIDSGAIVAAVNAVNRSVIAMNASISALLYDIGEAINQNGQKTARTVEAASKAQREFNTVQETNRRLEDARQRYDIPTSICSESASGGATGIAQAAAMTRSSIRPGGGATIANRSVAAAVNTPPVPQPADAARAAQVHAQYCDTDDYAAYGGARTCPSVSSSMPGGDKRFDTIINGAGPDGKKPDPTFSQEQTDAARMYVQNAIRRSVGAQLRKSEADTQAGAQYLGLMTQYNAIISAAADPLEQMIADSQPNAATKPLLQEALTSPSARAYYDLMASPKARSTGMMSSREFELFEVGRRYANTEYQSDLQAMSGDNLTRELIRTASLGNWLSMSIRTELQKANMLNGMMLASTARHEYESLLADKYKAVPGHAGR</sequence>
<accession>A0A7W2FFB1</accession>
<dbReference type="Proteomes" id="UP000573499">
    <property type="component" value="Unassembled WGS sequence"/>
</dbReference>
<keyword evidence="3" id="KW-1185">Reference proteome</keyword>
<gene>
    <name evidence="2" type="primary">traW</name>
    <name evidence="2" type="ORF">H3H39_26275</name>
</gene>
<dbReference type="AlphaFoldDB" id="A0A7W2FFB1"/>
<organism evidence="2 3">
    <name type="scientific">Rugamonas apoptosis</name>
    <dbReference type="NCBI Taxonomy" id="2758570"/>
    <lineage>
        <taxon>Bacteria</taxon>
        <taxon>Pseudomonadati</taxon>
        <taxon>Pseudomonadota</taxon>
        <taxon>Betaproteobacteria</taxon>
        <taxon>Burkholderiales</taxon>
        <taxon>Oxalobacteraceae</taxon>
        <taxon>Telluria group</taxon>
        <taxon>Rugamonas</taxon>
    </lineage>
</organism>